<dbReference type="InterPro" id="IPR052969">
    <property type="entry name" value="Thr-specific_kinase-like"/>
</dbReference>
<dbReference type="RefSeq" id="WP_165600796.1">
    <property type="nucleotide sequence ID" value="NZ_SORZ01000002.1"/>
</dbReference>
<accession>A0A506ULE2</accession>
<dbReference type="InterPro" id="IPR002035">
    <property type="entry name" value="VWF_A"/>
</dbReference>
<dbReference type="SUPFAM" id="SSF53300">
    <property type="entry name" value="vWA-like"/>
    <property type="match status" value="1"/>
</dbReference>
<dbReference type="CDD" id="cd00198">
    <property type="entry name" value="vWFA"/>
    <property type="match status" value="1"/>
</dbReference>
<dbReference type="GO" id="GO:0005737">
    <property type="term" value="C:cytoplasm"/>
    <property type="evidence" value="ECO:0007669"/>
    <property type="project" value="TreeGrafter"/>
</dbReference>
<evidence type="ECO:0000259" key="1">
    <source>
        <dbReference type="PROSITE" id="PS50234"/>
    </source>
</evidence>
<dbReference type="Proteomes" id="UP000315037">
    <property type="component" value="Unassembled WGS sequence"/>
</dbReference>
<dbReference type="EMBL" id="SORZ01000002">
    <property type="protein sequence ID" value="TPW34138.1"/>
    <property type="molecule type" value="Genomic_DNA"/>
</dbReference>
<dbReference type="InterPro" id="IPR036465">
    <property type="entry name" value="vWFA_dom_sf"/>
</dbReference>
<name>A0A506ULE2_9PROT</name>
<organism evidence="2 3">
    <name type="scientific">Oecophyllibacter saccharovorans</name>
    <dbReference type="NCBI Taxonomy" id="2558360"/>
    <lineage>
        <taxon>Bacteria</taxon>
        <taxon>Pseudomonadati</taxon>
        <taxon>Pseudomonadota</taxon>
        <taxon>Alphaproteobacteria</taxon>
        <taxon>Acetobacterales</taxon>
        <taxon>Acetobacteraceae</taxon>
        <taxon>Oecophyllibacter</taxon>
    </lineage>
</organism>
<evidence type="ECO:0000313" key="3">
    <source>
        <dbReference type="Proteomes" id="UP000315037"/>
    </source>
</evidence>
<sequence length="653" mass="70428">MRLSVFSPAMSARRLAFSLGLTTLALLAPLTCLQAEPLLQAGKKSLYQHVITRPGAQIFPTASGGKGENVEGFRIFYVFGRQNGRVEVGDTLKGQPKGWIPEDRTIPWQHTMIAAFTNPAGRSRALFLDSAASEDKLLTDPDSGQQAAALTRQALAASASRSPSRSAADSGPVVALEPENYIDITKNFYLLPILDAHEIERDSGPSVRRLHVISAPAEPSAPQAASPEALKKFRGGLVFVIDTTTSMEPYIQETRAAIKDIVNLVGNSAAGQNFRFGLIGYRDSLADAPKLGYATKLFAKPDFSQPLNSILPAIADVHATDVSSSSFDEDAAAGVKSAIDDVDWDGLGGRYIVLITDAGARDGTDPHSLTRLNIPELRRLAAEKGIALFVVHLLTPAGKAAGDHAKAAAQYRNLSSFNGQTLYYPVPNGNPQAFRPVVQKIATQILQQVADTTGRPIAGLTPQEEKARKADPRMSVVAQAMRLAYLGRLEKTGAPDIVQSYTADRDPANTLRRSLDIRVLLTRNQLSDLAATLQRILDAGLAGKTDPKNFFQQLQATFAASARNPSQLGSVDRIGNYLGEYLDGLPYKSEIASITPESWLAMGAGQQRTLLNSIASRLRLYQDYEAHPELWVRLGSSKDPGDAVFPVPLDELP</sequence>
<dbReference type="Gene3D" id="3.40.50.410">
    <property type="entry name" value="von Willebrand factor, type A domain"/>
    <property type="match status" value="1"/>
</dbReference>
<dbReference type="PANTHER" id="PTHR47763:SF1">
    <property type="entry name" value="DUF659 DOMAIN-CONTAINING PROTEIN"/>
    <property type="match status" value="1"/>
</dbReference>
<reference evidence="2 3" key="1">
    <citation type="submission" date="2019-03" db="EMBL/GenBank/DDBJ databases">
        <title>The complete genome sequence of Neokomagataea sp. Jb2 NBRC113641.</title>
        <authorList>
            <person name="Chua K.-O."/>
            <person name="Chan K.-G."/>
            <person name="See-Too W.-S."/>
        </authorList>
    </citation>
    <scope>NUCLEOTIDE SEQUENCE [LARGE SCALE GENOMIC DNA]</scope>
    <source>
        <strain evidence="2 3">Jb2</strain>
    </source>
</reference>
<keyword evidence="3" id="KW-1185">Reference proteome</keyword>
<dbReference type="PANTHER" id="PTHR47763">
    <property type="entry name" value="ALPHA-PROTEIN KINASE VWKA"/>
    <property type="match status" value="1"/>
</dbReference>
<proteinExistence type="predicted"/>
<protein>
    <submittedName>
        <fullName evidence="2">VWA domain-containing protein</fullName>
    </submittedName>
</protein>
<dbReference type="PROSITE" id="PS50234">
    <property type="entry name" value="VWFA"/>
    <property type="match status" value="1"/>
</dbReference>
<gene>
    <name evidence="2" type="ORF">E3202_06325</name>
</gene>
<feature type="domain" description="VWFA" evidence="1">
    <location>
        <begin position="236"/>
        <end position="441"/>
    </location>
</feature>
<comment type="caution">
    <text evidence="2">The sequence shown here is derived from an EMBL/GenBank/DDBJ whole genome shotgun (WGS) entry which is preliminary data.</text>
</comment>
<dbReference type="GO" id="GO:0004674">
    <property type="term" value="F:protein serine/threonine kinase activity"/>
    <property type="evidence" value="ECO:0007669"/>
    <property type="project" value="TreeGrafter"/>
</dbReference>
<dbReference type="AlphaFoldDB" id="A0A506ULE2"/>
<evidence type="ECO:0000313" key="2">
    <source>
        <dbReference type="EMBL" id="TPW34138.1"/>
    </source>
</evidence>